<reference evidence="1 2" key="1">
    <citation type="submission" date="2016-05" db="EMBL/GenBank/DDBJ databases">
        <title>Draft Genome Sequences of Stenotrophomonas maltophilia Strains Sm32COP, Sm41DVV, Sm46PAILV, SmF3, SmF22, SmSOFb1 and SmCVFa1, Isolated from Different Manures, in France.</title>
        <authorList>
            <person name="Nazaret S."/>
            <person name="Bodilis J."/>
        </authorList>
    </citation>
    <scope>NUCLEOTIDE SEQUENCE [LARGE SCALE GENOMIC DNA]</scope>
    <source>
        <strain evidence="1 2">Sm46PAILV</strain>
    </source>
</reference>
<dbReference type="Proteomes" id="UP000092256">
    <property type="component" value="Unassembled WGS sequence"/>
</dbReference>
<accession>A0A1A6Y669</accession>
<dbReference type="RefSeq" id="WP_065197429.1">
    <property type="nucleotide sequence ID" value="NZ_LYVJ01000001.1"/>
</dbReference>
<name>A0A1A6Y669_STEMA</name>
<evidence type="ECO:0000313" key="1">
    <source>
        <dbReference type="EMBL" id="OBU70430.1"/>
    </source>
</evidence>
<evidence type="ECO:0000313" key="2">
    <source>
        <dbReference type="Proteomes" id="UP000092256"/>
    </source>
</evidence>
<sequence>MNANTINLADVQRERRIRELAAAMRVARSCGDRSALRRLWSELRASVLARSPEQVRAMEQRMGVSHA</sequence>
<organism evidence="1 2">
    <name type="scientific">Stenotrophomonas maltophilia</name>
    <name type="common">Pseudomonas maltophilia</name>
    <name type="synonym">Xanthomonas maltophilia</name>
    <dbReference type="NCBI Taxonomy" id="40324"/>
    <lineage>
        <taxon>Bacteria</taxon>
        <taxon>Pseudomonadati</taxon>
        <taxon>Pseudomonadota</taxon>
        <taxon>Gammaproteobacteria</taxon>
        <taxon>Lysobacterales</taxon>
        <taxon>Lysobacteraceae</taxon>
        <taxon>Stenotrophomonas</taxon>
        <taxon>Stenotrophomonas maltophilia group</taxon>
    </lineage>
</organism>
<gene>
    <name evidence="1" type="ORF">A9K58_00315</name>
</gene>
<dbReference type="AlphaFoldDB" id="A0A1A6Y669"/>
<protein>
    <submittedName>
        <fullName evidence="1">Uncharacterized protein</fullName>
    </submittedName>
</protein>
<dbReference type="EMBL" id="LYVJ01000001">
    <property type="protein sequence ID" value="OBU70430.1"/>
    <property type="molecule type" value="Genomic_DNA"/>
</dbReference>
<proteinExistence type="predicted"/>
<comment type="caution">
    <text evidence="1">The sequence shown here is derived from an EMBL/GenBank/DDBJ whole genome shotgun (WGS) entry which is preliminary data.</text>
</comment>